<protein>
    <submittedName>
        <fullName evidence="3">GNAT family N-acetyltransferase</fullName>
    </submittedName>
</protein>
<name>A0A1R0Z2G2_9BACL</name>
<dbReference type="PROSITE" id="PS51186">
    <property type="entry name" value="GNAT"/>
    <property type="match status" value="1"/>
</dbReference>
<organism evidence="3 4">
    <name type="scientific">Paenibacillus odorifer</name>
    <dbReference type="NCBI Taxonomy" id="189426"/>
    <lineage>
        <taxon>Bacteria</taxon>
        <taxon>Bacillati</taxon>
        <taxon>Bacillota</taxon>
        <taxon>Bacilli</taxon>
        <taxon>Bacillales</taxon>
        <taxon>Paenibacillaceae</taxon>
        <taxon>Paenibacillus</taxon>
    </lineage>
</organism>
<dbReference type="InterPro" id="IPR050276">
    <property type="entry name" value="MshD_Acetyltransferase"/>
</dbReference>
<dbReference type="SUPFAM" id="SSF55729">
    <property type="entry name" value="Acyl-CoA N-acyltransferases (Nat)"/>
    <property type="match status" value="1"/>
</dbReference>
<feature type="domain" description="N-acetyltransferase" evidence="1">
    <location>
        <begin position="1"/>
        <end position="152"/>
    </location>
</feature>
<dbReference type="RefSeq" id="WP_076136016.1">
    <property type="nucleotide sequence ID" value="NZ_CP021965.1"/>
</dbReference>
<dbReference type="InterPro" id="IPR000182">
    <property type="entry name" value="GNAT_dom"/>
</dbReference>
<dbReference type="Gene3D" id="3.40.630.30">
    <property type="match status" value="1"/>
</dbReference>
<evidence type="ECO:0000259" key="1">
    <source>
        <dbReference type="PROSITE" id="PS51186"/>
    </source>
</evidence>
<dbReference type="AlphaFoldDB" id="A0A1R0Z2G2"/>
<gene>
    <name evidence="3" type="ORF">BSK47_17085</name>
    <name evidence="2" type="ORF">CD191_11595</name>
</gene>
<reference evidence="2 5" key="2">
    <citation type="submission" date="2017-06" db="EMBL/GenBank/DDBJ databases">
        <title>Complete genome sequence of Paenibacillus odorifer CBA7130.</title>
        <authorList>
            <person name="Nam Y.-D."/>
            <person name="Kang J."/>
            <person name="Chung W.-H."/>
        </authorList>
    </citation>
    <scope>NUCLEOTIDE SEQUENCE [LARGE SCALE GENOMIC DNA]</scope>
    <source>
        <strain evidence="2 5">CBA7130</strain>
    </source>
</reference>
<dbReference type="PANTHER" id="PTHR43617">
    <property type="entry name" value="L-AMINO ACID N-ACETYLTRANSFERASE"/>
    <property type="match status" value="1"/>
</dbReference>
<dbReference type="InterPro" id="IPR016181">
    <property type="entry name" value="Acyl_CoA_acyltransferase"/>
</dbReference>
<dbReference type="Pfam" id="PF13527">
    <property type="entry name" value="Acetyltransf_9"/>
    <property type="match status" value="1"/>
</dbReference>
<evidence type="ECO:0000313" key="5">
    <source>
        <dbReference type="Proteomes" id="UP000249163"/>
    </source>
</evidence>
<evidence type="ECO:0000313" key="3">
    <source>
        <dbReference type="EMBL" id="OME18342.1"/>
    </source>
</evidence>
<dbReference type="PANTHER" id="PTHR43617:SF2">
    <property type="entry name" value="UPF0039 PROTEIN SLL0451"/>
    <property type="match status" value="1"/>
</dbReference>
<dbReference type="CDD" id="cd04301">
    <property type="entry name" value="NAT_SF"/>
    <property type="match status" value="1"/>
</dbReference>
<dbReference type="Proteomes" id="UP000249163">
    <property type="component" value="Chromosome"/>
</dbReference>
<dbReference type="GO" id="GO:0016747">
    <property type="term" value="F:acyltransferase activity, transferring groups other than amino-acyl groups"/>
    <property type="evidence" value="ECO:0007669"/>
    <property type="project" value="InterPro"/>
</dbReference>
<dbReference type="EMBL" id="CP021965">
    <property type="protein sequence ID" value="AWV33208.1"/>
    <property type="molecule type" value="Genomic_DNA"/>
</dbReference>
<dbReference type="EMBL" id="MPTO01000015">
    <property type="protein sequence ID" value="OME18342.1"/>
    <property type="molecule type" value="Genomic_DNA"/>
</dbReference>
<proteinExistence type="predicted"/>
<dbReference type="Proteomes" id="UP000187323">
    <property type="component" value="Unassembled WGS sequence"/>
</dbReference>
<dbReference type="OrthoDB" id="9797178at2"/>
<accession>A0A1R0Z2G2</accession>
<evidence type="ECO:0000313" key="4">
    <source>
        <dbReference type="Proteomes" id="UP000187323"/>
    </source>
</evidence>
<evidence type="ECO:0000313" key="2">
    <source>
        <dbReference type="EMBL" id="AWV33208.1"/>
    </source>
</evidence>
<reference evidence="3 4" key="1">
    <citation type="submission" date="2016-10" db="EMBL/GenBank/DDBJ databases">
        <title>Paenibacillus species isolates.</title>
        <authorList>
            <person name="Beno S.M."/>
        </authorList>
    </citation>
    <scope>NUCLEOTIDE SEQUENCE [LARGE SCALE GENOMIC DNA]</scope>
    <source>
        <strain evidence="3 4">FSL H7-0918</strain>
    </source>
</reference>
<sequence length="170" mass="19018">MRIRTETVADYNGVFQVNVKAFGDREDEAQLVENIRSSQGFIPELSIVAEKDNEIVGHLLLSKAVVQDGGKLSDVIALAPLAVLPNVQKQGIGKALIQEGLERCRTLGYELVFLIGHPEYYPRFGFQPAGLHGLELKQFEVPENVFMVCELKEGVLQRIKGELKYPETFF</sequence>